<proteinExistence type="inferred from homology"/>
<dbReference type="Pfam" id="PF00126">
    <property type="entry name" value="HTH_1"/>
    <property type="match status" value="1"/>
</dbReference>
<dbReference type="STRING" id="887062.HGR_09870"/>
<dbReference type="InterPro" id="IPR058163">
    <property type="entry name" value="LysR-type_TF_proteobact-type"/>
</dbReference>
<evidence type="ECO:0000313" key="6">
    <source>
        <dbReference type="EMBL" id="EGI76725.1"/>
    </source>
</evidence>
<evidence type="ECO:0000256" key="3">
    <source>
        <dbReference type="ARBA" id="ARBA00023125"/>
    </source>
</evidence>
<dbReference type="PANTHER" id="PTHR30537:SF35">
    <property type="entry name" value="TRANSCRIPTIONAL REGULATORY PROTEIN"/>
    <property type="match status" value="1"/>
</dbReference>
<keyword evidence="7" id="KW-1185">Reference proteome</keyword>
<evidence type="ECO:0000313" key="7">
    <source>
        <dbReference type="Proteomes" id="UP000016368"/>
    </source>
</evidence>
<evidence type="ECO:0000256" key="4">
    <source>
        <dbReference type="ARBA" id="ARBA00023163"/>
    </source>
</evidence>
<dbReference type="InterPro" id="IPR000847">
    <property type="entry name" value="LysR_HTH_N"/>
</dbReference>
<dbReference type="InterPro" id="IPR036388">
    <property type="entry name" value="WH-like_DNA-bd_sf"/>
</dbReference>
<keyword evidence="3" id="KW-0238">DNA-binding</keyword>
<dbReference type="EMBL" id="AEGR01000059">
    <property type="protein sequence ID" value="EGI76725.1"/>
    <property type="molecule type" value="Genomic_DNA"/>
</dbReference>
<name>F3KU42_9BURK</name>
<dbReference type="PROSITE" id="PS50931">
    <property type="entry name" value="HTH_LYSR"/>
    <property type="match status" value="1"/>
</dbReference>
<gene>
    <name evidence="6" type="ORF">HGR_09870</name>
</gene>
<dbReference type="OrthoDB" id="9786526at2"/>
<dbReference type="AlphaFoldDB" id="F3KU42"/>
<protein>
    <submittedName>
        <fullName evidence="6">LysR family transcriptional regulator</fullName>
    </submittedName>
</protein>
<keyword evidence="4" id="KW-0804">Transcription</keyword>
<reference evidence="6 7" key="1">
    <citation type="journal article" date="2011" name="EMBO J.">
        <title>Structural diversity of bacterial flagellar motors.</title>
        <authorList>
            <person name="Chen S."/>
            <person name="Beeby M."/>
            <person name="Murphy G.E."/>
            <person name="Leadbetter J.R."/>
            <person name="Hendrixson D.R."/>
            <person name="Briegel A."/>
            <person name="Li Z."/>
            <person name="Shi J."/>
            <person name="Tocheva E.I."/>
            <person name="Muller A."/>
            <person name="Dobro M.J."/>
            <person name="Jensen G.J."/>
        </authorList>
    </citation>
    <scope>NUCLEOTIDE SEQUENCE [LARGE SCALE GENOMIC DNA]</scope>
    <source>
        <strain evidence="6 7">ATCC 19624</strain>
    </source>
</reference>
<dbReference type="Proteomes" id="UP000016368">
    <property type="component" value="Unassembled WGS sequence"/>
</dbReference>
<dbReference type="Pfam" id="PF03466">
    <property type="entry name" value="LysR_substrate"/>
    <property type="match status" value="1"/>
</dbReference>
<dbReference type="Gene3D" id="1.10.10.10">
    <property type="entry name" value="Winged helix-like DNA-binding domain superfamily/Winged helix DNA-binding domain"/>
    <property type="match status" value="1"/>
</dbReference>
<dbReference type="PANTHER" id="PTHR30537">
    <property type="entry name" value="HTH-TYPE TRANSCRIPTIONAL REGULATOR"/>
    <property type="match status" value="1"/>
</dbReference>
<dbReference type="RefSeq" id="WP_006298040.1">
    <property type="nucleotide sequence ID" value="NZ_AEGR01000059.1"/>
</dbReference>
<evidence type="ECO:0000256" key="1">
    <source>
        <dbReference type="ARBA" id="ARBA00009437"/>
    </source>
</evidence>
<dbReference type="InterPro" id="IPR005119">
    <property type="entry name" value="LysR_subst-bd"/>
</dbReference>
<dbReference type="Gene3D" id="3.40.190.290">
    <property type="match status" value="1"/>
</dbReference>
<dbReference type="SUPFAM" id="SSF46785">
    <property type="entry name" value="Winged helix' DNA-binding domain"/>
    <property type="match status" value="1"/>
</dbReference>
<comment type="similarity">
    <text evidence="1">Belongs to the LysR transcriptional regulatory family.</text>
</comment>
<organism evidence="6 7">
    <name type="scientific">Hylemonella gracilis ATCC 19624</name>
    <dbReference type="NCBI Taxonomy" id="887062"/>
    <lineage>
        <taxon>Bacteria</taxon>
        <taxon>Pseudomonadati</taxon>
        <taxon>Pseudomonadota</taxon>
        <taxon>Betaproteobacteria</taxon>
        <taxon>Burkholderiales</taxon>
        <taxon>Comamonadaceae</taxon>
        <taxon>Hylemonella</taxon>
    </lineage>
</organism>
<feature type="domain" description="HTH lysR-type" evidence="5">
    <location>
        <begin position="1"/>
        <end position="59"/>
    </location>
</feature>
<dbReference type="CDD" id="cd08422">
    <property type="entry name" value="PBP2_CrgA_like"/>
    <property type="match status" value="1"/>
</dbReference>
<keyword evidence="2" id="KW-0805">Transcription regulation</keyword>
<dbReference type="GO" id="GO:0003700">
    <property type="term" value="F:DNA-binding transcription factor activity"/>
    <property type="evidence" value="ECO:0007669"/>
    <property type="project" value="InterPro"/>
</dbReference>
<dbReference type="GO" id="GO:0006351">
    <property type="term" value="P:DNA-templated transcription"/>
    <property type="evidence" value="ECO:0007669"/>
    <property type="project" value="TreeGrafter"/>
</dbReference>
<dbReference type="InterPro" id="IPR036390">
    <property type="entry name" value="WH_DNA-bd_sf"/>
</dbReference>
<dbReference type="FunFam" id="1.10.10.10:FF:000001">
    <property type="entry name" value="LysR family transcriptional regulator"/>
    <property type="match status" value="1"/>
</dbReference>
<accession>F3KU42</accession>
<comment type="caution">
    <text evidence="6">The sequence shown here is derived from an EMBL/GenBank/DDBJ whole genome shotgun (WGS) entry which is preliminary data.</text>
</comment>
<evidence type="ECO:0000259" key="5">
    <source>
        <dbReference type="PROSITE" id="PS50931"/>
    </source>
</evidence>
<dbReference type="GO" id="GO:0043565">
    <property type="term" value="F:sequence-specific DNA binding"/>
    <property type="evidence" value="ECO:0007669"/>
    <property type="project" value="TreeGrafter"/>
</dbReference>
<sequence length="309" mass="34117">MDRITAAQVFVTVAERGSLIQAADHLEMSAAMVSRYLVSLEDWLGARLLHRTTRRVTLTDAGRLALPSCRQLLETADDVKHIAGNLSQEPRGRLRLTCALSFAEAQLTPALMAYQQRYPQVHISLATTDLGINLAADQIDLAVRISNSLEPTLIARPLATCRSVLCASPEYLRRHGTPATVDELPHHRCLAHALVSATQFRFRQGDKVVEPTVDVSFTTNETAILRRALLSGGGIGILPTYYVSEDLRRGELVPLLKDYQLETLGIHAVFLSRQHQPLALRLLVDFLAEQFGGEEPIWDRGLIDAGSAR</sequence>
<dbReference type="SUPFAM" id="SSF53850">
    <property type="entry name" value="Periplasmic binding protein-like II"/>
    <property type="match status" value="1"/>
</dbReference>
<evidence type="ECO:0000256" key="2">
    <source>
        <dbReference type="ARBA" id="ARBA00023015"/>
    </source>
</evidence>
<dbReference type="eggNOG" id="COG0583">
    <property type="taxonomic scope" value="Bacteria"/>
</dbReference>